<evidence type="ECO:0000313" key="3">
    <source>
        <dbReference type="EMBL" id="KKR78975.1"/>
    </source>
</evidence>
<feature type="region of interest" description="Disordered" evidence="1">
    <location>
        <begin position="303"/>
        <end position="435"/>
    </location>
</feature>
<accession>A0A0G0W423</accession>
<sequence>FSCHLNDKMLYDFLIFSCNFILTNCISKENLRLGGFWLKSLQILTTLKNRSYVGVSKTIIMKNVITFIFFFSFITSVVSQLQPILPYKNEGYTKSEINDFALGGSTKSTLFRKKVVEQVALLMNDSLPINGSNVKWIFRFLYSEEVSLKKGTYQNSGWDEKNQKIEYFPGKDWEGFCWVFRCGTYEKVLLKGNCANVLDVPAVRLTFATPAPKPDTIRIRDTVLVEIPPDWEEYDEVEGVTVFICRGYFYSLQPVSCNIQGSYVTLGAYFTLGAYGGYTCGIEYPRYCPPVIRDCWNERKHPVCDPHSGKWSRHDSNDRYYGSRQTGKSALADNSSARQSQTRPESRTRDLAPRQKNRGTIPKANPAPRQKENTAMFQPNRQRNNGSATSPRIDNNRSNPFAGNRTMSATPSQRQAQARVPQASARPPQNRRGRN</sequence>
<reference evidence="3 4" key="1">
    <citation type="journal article" date="2015" name="Nature">
        <title>rRNA introns, odd ribosomes, and small enigmatic genomes across a large radiation of phyla.</title>
        <authorList>
            <person name="Brown C.T."/>
            <person name="Hug L.A."/>
            <person name="Thomas B.C."/>
            <person name="Sharon I."/>
            <person name="Castelle C.J."/>
            <person name="Singh A."/>
            <person name="Wilkins M.J."/>
            <person name="Williams K.H."/>
            <person name="Banfield J.F."/>
        </authorList>
    </citation>
    <scope>NUCLEOTIDE SEQUENCE [LARGE SCALE GENOMIC DNA]</scope>
</reference>
<name>A0A0G0W423_9BACT</name>
<evidence type="ECO:0000256" key="2">
    <source>
        <dbReference type="SAM" id="Phobius"/>
    </source>
</evidence>
<comment type="caution">
    <text evidence="3">The sequence shown here is derived from an EMBL/GenBank/DDBJ whole genome shotgun (WGS) entry which is preliminary data.</text>
</comment>
<protein>
    <submittedName>
        <fullName evidence="3">Uncharacterized protein</fullName>
    </submittedName>
</protein>
<evidence type="ECO:0000313" key="4">
    <source>
        <dbReference type="Proteomes" id="UP000034749"/>
    </source>
</evidence>
<feature type="transmembrane region" description="Helical" evidence="2">
    <location>
        <begin position="59"/>
        <end position="78"/>
    </location>
</feature>
<keyword evidence="2" id="KW-1133">Transmembrane helix</keyword>
<dbReference type="AlphaFoldDB" id="A0A0G0W423"/>
<dbReference type="Proteomes" id="UP000034749">
    <property type="component" value="Unassembled WGS sequence"/>
</dbReference>
<evidence type="ECO:0000256" key="1">
    <source>
        <dbReference type="SAM" id="MobiDB-lite"/>
    </source>
</evidence>
<feature type="non-terminal residue" evidence="3">
    <location>
        <position position="1"/>
    </location>
</feature>
<organism evidence="3 4">
    <name type="scientific">Candidatus Nomurabacteria bacterium GW2011_GWA2_40_9</name>
    <dbReference type="NCBI Taxonomy" id="1618734"/>
    <lineage>
        <taxon>Bacteria</taxon>
        <taxon>Candidatus Nomuraibacteriota</taxon>
    </lineage>
</organism>
<gene>
    <name evidence="3" type="ORF">UU24_C0020G0001</name>
</gene>
<feature type="compositionally biased region" description="Basic and acidic residues" evidence="1">
    <location>
        <begin position="303"/>
        <end position="318"/>
    </location>
</feature>
<keyword evidence="2" id="KW-0812">Transmembrane</keyword>
<dbReference type="EMBL" id="LBZW01000020">
    <property type="protein sequence ID" value="KKR78975.1"/>
    <property type="molecule type" value="Genomic_DNA"/>
</dbReference>
<feature type="compositionally biased region" description="Polar residues" evidence="1">
    <location>
        <begin position="323"/>
        <end position="343"/>
    </location>
</feature>
<feature type="compositionally biased region" description="Polar residues" evidence="1">
    <location>
        <begin position="373"/>
        <end position="416"/>
    </location>
</feature>
<proteinExistence type="predicted"/>
<feature type="compositionally biased region" description="Basic and acidic residues" evidence="1">
    <location>
        <begin position="344"/>
        <end position="353"/>
    </location>
</feature>
<keyword evidence="2" id="KW-0472">Membrane</keyword>